<gene>
    <name evidence="6" type="ORF">SOO65_20030</name>
</gene>
<dbReference type="Pfam" id="PF01040">
    <property type="entry name" value="UbiA"/>
    <property type="match status" value="1"/>
</dbReference>
<evidence type="ECO:0000256" key="3">
    <source>
        <dbReference type="ARBA" id="ARBA00022989"/>
    </source>
</evidence>
<dbReference type="GO" id="GO:0016020">
    <property type="term" value="C:membrane"/>
    <property type="evidence" value="ECO:0007669"/>
    <property type="project" value="UniProtKB-SubCell"/>
</dbReference>
<dbReference type="AlphaFoldDB" id="A0AAX4HPA3"/>
<evidence type="ECO:0000256" key="2">
    <source>
        <dbReference type="ARBA" id="ARBA00022692"/>
    </source>
</evidence>
<organism evidence="6 7">
    <name type="scientific">Peredibacter starrii</name>
    <dbReference type="NCBI Taxonomy" id="28202"/>
    <lineage>
        <taxon>Bacteria</taxon>
        <taxon>Pseudomonadati</taxon>
        <taxon>Bdellovibrionota</taxon>
        <taxon>Bacteriovoracia</taxon>
        <taxon>Bacteriovoracales</taxon>
        <taxon>Bacteriovoracaceae</taxon>
        <taxon>Peredibacter</taxon>
    </lineage>
</organism>
<dbReference type="RefSeq" id="WP_321394837.1">
    <property type="nucleotide sequence ID" value="NZ_CP139487.1"/>
</dbReference>
<evidence type="ECO:0000313" key="6">
    <source>
        <dbReference type="EMBL" id="WPU64988.1"/>
    </source>
</evidence>
<dbReference type="GO" id="GO:0016765">
    <property type="term" value="F:transferase activity, transferring alkyl or aryl (other than methyl) groups"/>
    <property type="evidence" value="ECO:0007669"/>
    <property type="project" value="InterPro"/>
</dbReference>
<feature type="transmembrane region" description="Helical" evidence="5">
    <location>
        <begin position="273"/>
        <end position="290"/>
    </location>
</feature>
<feature type="transmembrane region" description="Helical" evidence="5">
    <location>
        <begin position="139"/>
        <end position="161"/>
    </location>
</feature>
<dbReference type="EMBL" id="CP139487">
    <property type="protein sequence ID" value="WPU64988.1"/>
    <property type="molecule type" value="Genomic_DNA"/>
</dbReference>
<evidence type="ECO:0000256" key="1">
    <source>
        <dbReference type="ARBA" id="ARBA00004141"/>
    </source>
</evidence>
<feature type="transmembrane region" description="Helical" evidence="5">
    <location>
        <begin position="91"/>
        <end position="107"/>
    </location>
</feature>
<comment type="subcellular location">
    <subcellularLocation>
        <location evidence="1">Membrane</location>
        <topology evidence="1">Multi-pass membrane protein</topology>
    </subcellularLocation>
</comment>
<feature type="transmembrane region" description="Helical" evidence="5">
    <location>
        <begin position="113"/>
        <end position="132"/>
    </location>
</feature>
<keyword evidence="7" id="KW-1185">Reference proteome</keyword>
<name>A0AAX4HPA3_9BACT</name>
<dbReference type="InterPro" id="IPR000537">
    <property type="entry name" value="UbiA_prenyltransferase"/>
</dbReference>
<sequence>MIKRIGIYLNEMFPLSAIIGSIFTAVAVQLIYLRLYELRPTSILFLIVPGIVLTCISLLIRIMDEFKDYQDDLTNFPNRPLPSGRVEKKDLVSLGVFCVMAVIFLSMSSMKLLIWAFITLGFTFLMLKWFFIEERMRKSLPLAFISHHPIVLFNFIYLMIACMQMNPSVNLDKAFYILPLCLIFTNWEVVRKIRAPEQETGYTTYSKIFGPRPAVLIALILQLIFNATVLTIFTRLDSPLWLIGSYSLIQFGFMLPSISFLVNLKLPKPLKPYAEGQILTVVAFLLVAALL</sequence>
<accession>A0AAX4HPA3</accession>
<feature type="transmembrane region" description="Helical" evidence="5">
    <location>
        <begin position="12"/>
        <end position="35"/>
    </location>
</feature>
<feature type="transmembrane region" description="Helical" evidence="5">
    <location>
        <begin position="240"/>
        <end position="261"/>
    </location>
</feature>
<keyword evidence="3 5" id="KW-1133">Transmembrane helix</keyword>
<evidence type="ECO:0000256" key="4">
    <source>
        <dbReference type="ARBA" id="ARBA00023136"/>
    </source>
</evidence>
<protein>
    <submittedName>
        <fullName evidence="6">UbiA family prenyltransferase</fullName>
    </submittedName>
</protein>
<reference evidence="6 7" key="1">
    <citation type="submission" date="2023-11" db="EMBL/GenBank/DDBJ databases">
        <title>Peredibacter starrii A3.12.</title>
        <authorList>
            <person name="Mitchell R.J."/>
        </authorList>
    </citation>
    <scope>NUCLEOTIDE SEQUENCE [LARGE SCALE GENOMIC DNA]</scope>
    <source>
        <strain evidence="6 7">A3.12</strain>
    </source>
</reference>
<feature type="transmembrane region" description="Helical" evidence="5">
    <location>
        <begin position="214"/>
        <end position="234"/>
    </location>
</feature>
<dbReference type="KEGG" id="psti:SOO65_20030"/>
<evidence type="ECO:0000313" key="7">
    <source>
        <dbReference type="Proteomes" id="UP001324634"/>
    </source>
</evidence>
<keyword evidence="2 5" id="KW-0812">Transmembrane</keyword>
<proteinExistence type="predicted"/>
<dbReference type="Proteomes" id="UP001324634">
    <property type="component" value="Chromosome"/>
</dbReference>
<keyword evidence="4 5" id="KW-0472">Membrane</keyword>
<evidence type="ECO:0000256" key="5">
    <source>
        <dbReference type="SAM" id="Phobius"/>
    </source>
</evidence>
<feature type="transmembrane region" description="Helical" evidence="5">
    <location>
        <begin position="41"/>
        <end position="60"/>
    </location>
</feature>